<reference evidence="1 2" key="2">
    <citation type="submission" date="2023-06" db="EMBL/GenBank/DDBJ databases">
        <authorList>
            <person name="Zeman M."/>
            <person name="Kubasova T."/>
            <person name="Jahodarova E."/>
            <person name="Nykrynova M."/>
            <person name="Rychlik I."/>
        </authorList>
    </citation>
    <scope>NUCLEOTIDE SEQUENCE [LARGE SCALE GENOMIC DNA]</scope>
    <source>
        <strain evidence="1 2">154_Feed</strain>
    </source>
</reference>
<organism evidence="1 2">
    <name type="scientific">Enorma phocaeensis</name>
    <dbReference type="NCBI Taxonomy" id="1871019"/>
    <lineage>
        <taxon>Bacteria</taxon>
        <taxon>Bacillati</taxon>
        <taxon>Actinomycetota</taxon>
        <taxon>Coriobacteriia</taxon>
        <taxon>Coriobacteriales</taxon>
        <taxon>Coriobacteriaceae</taxon>
        <taxon>Enorma</taxon>
    </lineage>
</organism>
<protein>
    <recommendedName>
        <fullName evidence="3">Relaxase/mobilization nuclease domain-containing protein</fullName>
    </recommendedName>
</protein>
<reference evidence="2" key="1">
    <citation type="submission" date="2023-06" db="EMBL/GenBank/DDBJ databases">
        <title>Identification and characterization of horizontal gene transfer across gut microbiota members of farm animals based on homology search.</title>
        <authorList>
            <person name="Zeman M."/>
            <person name="Kubasova T."/>
            <person name="Jahodarova E."/>
            <person name="Nykrynova M."/>
            <person name="Rychlik I."/>
        </authorList>
    </citation>
    <scope>NUCLEOTIDE SEQUENCE [LARGE SCALE GENOMIC DNA]</scope>
    <source>
        <strain evidence="2">154_Feed</strain>
    </source>
</reference>
<evidence type="ECO:0000313" key="2">
    <source>
        <dbReference type="Proteomes" id="UP001529421"/>
    </source>
</evidence>
<proteinExistence type="predicted"/>
<accession>A0ABT7V996</accession>
<dbReference type="Proteomes" id="UP001529421">
    <property type="component" value="Unassembled WGS sequence"/>
</dbReference>
<dbReference type="EMBL" id="JAUDDZ010000007">
    <property type="protein sequence ID" value="MDM8275075.1"/>
    <property type="molecule type" value="Genomic_DNA"/>
</dbReference>
<name>A0ABT7V996_9ACTN</name>
<comment type="caution">
    <text evidence="1">The sequence shown here is derived from an EMBL/GenBank/DDBJ whole genome shotgun (WGS) entry which is preliminary data.</text>
</comment>
<evidence type="ECO:0008006" key="3">
    <source>
        <dbReference type="Google" id="ProtNLM"/>
    </source>
</evidence>
<keyword evidence="2" id="KW-1185">Reference proteome</keyword>
<gene>
    <name evidence="1" type="ORF">QUW28_06125</name>
</gene>
<evidence type="ECO:0000313" key="1">
    <source>
        <dbReference type="EMBL" id="MDM8275075.1"/>
    </source>
</evidence>
<sequence length="482" mass="51600">MPGSQLVINHRVAMRGSVQHAAISGSRVLYIANREGAVVLKADDDLRIESENMRMATLGYLAYRPGSVPEPNAGHALFDACGIPERARIRRELRETSSSIITSVVSVRREDAPALGLETKQDWERLLRSQWTKYVESLGVMEVQDVRWVAAFHVNQENNLHVHVLTWDASGRLNSLLPRRRIAEANDALRAHVLRPQREALNLERTQARDELVARIRSIKLEQGALASLRASLPAEGSLKHANLARRCPGAAKAIDDAVGRIVASDPELRSLQERYEQAALGHARLKGLAGDALVAHSSAAESDLRRRLGNALIANVLGRSPSLRAPADNGRRLAPEGEAFLSTPRARKRAVAISEELSSCLTAKERAVLASAVAQSARTGAPLAKKPLSIARKAPAVRTAVGADALASAVVANMTGVCALAGRAIGGEGGDAGEEALHGCARSIAAVLSFAIRCARMKSALPAPKVRQLNVHKPKLGGLIA</sequence>